<protein>
    <submittedName>
        <fullName evidence="1">Acylneuraminate cytidylyltransferase</fullName>
    </submittedName>
</protein>
<dbReference type="SUPFAM" id="SSF53448">
    <property type="entry name" value="Nucleotide-diphospho-sugar transferases"/>
    <property type="match status" value="1"/>
</dbReference>
<dbReference type="InterPro" id="IPR029044">
    <property type="entry name" value="Nucleotide-diphossugar_trans"/>
</dbReference>
<dbReference type="EMBL" id="JAANOH010000002">
    <property type="protein sequence ID" value="MCZ2474702.1"/>
    <property type="molecule type" value="Genomic_DNA"/>
</dbReference>
<dbReference type="Pfam" id="PF02348">
    <property type="entry name" value="CTP_transf_3"/>
    <property type="match status" value="1"/>
</dbReference>
<gene>
    <name evidence="1" type="ORF">G9H61_04555</name>
</gene>
<proteinExistence type="predicted"/>
<evidence type="ECO:0000313" key="2">
    <source>
        <dbReference type="Proteomes" id="UP001321186"/>
    </source>
</evidence>
<dbReference type="CDD" id="cd02518">
    <property type="entry name" value="GT2_SpsF"/>
    <property type="match status" value="1"/>
</dbReference>
<accession>A0ABT4JF09</accession>
<sequence length="275" mass="32197">MGNSKLLILVQARTGSSRFPNKVLKPVLDKPILIHQLERIQSIQRKAEIVVITSLEPEDDAIVEISKKYGFNVFRGSLNDLLDRHYQAAKAYDADWIVKIPSDCPLIDPQIIDEVFDYCFLHEGEFDFVSNLHPATYPDGNDVEMMTFSALEKAWKEAKRSFEREHTTPYFWENPSLFSIGNWEWKSGLKYDMSHRFTLDYPEDLTFIDQVYQHLYFSKPLFGLDDILSLLQAHPEIYQINSSYAGVNWYRNHLHELRTIGVEQTNMYHEIRKTN</sequence>
<keyword evidence="1" id="KW-0808">Transferase</keyword>
<dbReference type="PANTHER" id="PTHR42866">
    <property type="entry name" value="3-DEOXY-MANNO-OCTULOSONATE CYTIDYLYLTRANSFERASE"/>
    <property type="match status" value="1"/>
</dbReference>
<name>A0ABT4JF09_9BACT</name>
<reference evidence="1 2" key="1">
    <citation type="submission" date="2020-03" db="EMBL/GenBank/DDBJ databases">
        <authorList>
            <person name="Pitt A."/>
            <person name="Hahn M.W."/>
        </authorList>
    </citation>
    <scope>NUCLEOTIDE SEQUENCE [LARGE SCALE GENOMIC DNA]</scope>
    <source>
        <strain evidence="1 2">5A-MARBSE</strain>
    </source>
</reference>
<dbReference type="Gene3D" id="3.90.550.10">
    <property type="entry name" value="Spore Coat Polysaccharide Biosynthesis Protein SpsA, Chain A"/>
    <property type="match status" value="1"/>
</dbReference>
<dbReference type="GO" id="GO:0016779">
    <property type="term" value="F:nucleotidyltransferase activity"/>
    <property type="evidence" value="ECO:0007669"/>
    <property type="project" value="UniProtKB-KW"/>
</dbReference>
<keyword evidence="2" id="KW-1185">Reference proteome</keyword>
<evidence type="ECO:0000313" key="1">
    <source>
        <dbReference type="EMBL" id="MCZ2474702.1"/>
    </source>
</evidence>
<keyword evidence="1" id="KW-0548">Nucleotidyltransferase</keyword>
<dbReference type="RefSeq" id="WP_269009679.1">
    <property type="nucleotide sequence ID" value="NZ_JAANOH010000002.1"/>
</dbReference>
<comment type="caution">
    <text evidence="1">The sequence shown here is derived from an EMBL/GenBank/DDBJ whole genome shotgun (WGS) entry which is preliminary data.</text>
</comment>
<organism evidence="1 2">
    <name type="scientific">Aquirufa ecclesiirivi</name>
    <dbReference type="NCBI Taxonomy" id="2715124"/>
    <lineage>
        <taxon>Bacteria</taxon>
        <taxon>Pseudomonadati</taxon>
        <taxon>Bacteroidota</taxon>
        <taxon>Cytophagia</taxon>
        <taxon>Cytophagales</taxon>
        <taxon>Flectobacillaceae</taxon>
        <taxon>Aquirufa</taxon>
    </lineage>
</organism>
<dbReference type="InterPro" id="IPR003329">
    <property type="entry name" value="Cytidylyl_trans"/>
</dbReference>
<dbReference type="Proteomes" id="UP001321186">
    <property type="component" value="Unassembled WGS sequence"/>
</dbReference>
<dbReference type="PANTHER" id="PTHR42866:SF1">
    <property type="entry name" value="SPORE COAT POLYSACCHARIDE BIOSYNTHESIS PROTEIN SPSF"/>
    <property type="match status" value="1"/>
</dbReference>